<feature type="transmembrane region" description="Helical" evidence="1">
    <location>
        <begin position="73"/>
        <end position="93"/>
    </location>
</feature>
<proteinExistence type="predicted"/>
<dbReference type="RefSeq" id="WP_119835828.1">
    <property type="nucleotide sequence ID" value="NZ_CP032514.1"/>
</dbReference>
<keyword evidence="1" id="KW-0472">Membrane</keyword>
<keyword evidence="1" id="KW-0812">Transmembrane</keyword>
<evidence type="ECO:0000256" key="1">
    <source>
        <dbReference type="SAM" id="Phobius"/>
    </source>
</evidence>
<keyword evidence="3" id="KW-1185">Reference proteome</keyword>
<organism evidence="2 3">
    <name type="scientific">Actinomyces lilanjuaniae</name>
    <dbReference type="NCBI Taxonomy" id="2321394"/>
    <lineage>
        <taxon>Bacteria</taxon>
        <taxon>Bacillati</taxon>
        <taxon>Actinomycetota</taxon>
        <taxon>Actinomycetes</taxon>
        <taxon>Actinomycetales</taxon>
        <taxon>Actinomycetaceae</taxon>
        <taxon>Actinomyces</taxon>
    </lineage>
</organism>
<feature type="transmembrane region" description="Helical" evidence="1">
    <location>
        <begin position="43"/>
        <end position="61"/>
    </location>
</feature>
<dbReference type="EMBL" id="CP032514">
    <property type="protein sequence ID" value="AYD89438.1"/>
    <property type="molecule type" value="Genomic_DNA"/>
</dbReference>
<keyword evidence="1" id="KW-1133">Transmembrane helix</keyword>
<feature type="transmembrane region" description="Helical" evidence="1">
    <location>
        <begin position="16"/>
        <end position="37"/>
    </location>
</feature>
<evidence type="ECO:0000313" key="2">
    <source>
        <dbReference type="EMBL" id="AYD89438.1"/>
    </source>
</evidence>
<name>A0ABM6Z384_9ACTO</name>
<reference evidence="2 3" key="1">
    <citation type="submission" date="2018-09" db="EMBL/GenBank/DDBJ databases">
        <authorList>
            <person name="Li J."/>
        </authorList>
    </citation>
    <scope>NUCLEOTIDE SEQUENCE [LARGE SCALE GENOMIC DNA]</scope>
    <source>
        <strain evidence="2 3">2129</strain>
    </source>
</reference>
<accession>A0ABM6Z384</accession>
<evidence type="ECO:0000313" key="3">
    <source>
        <dbReference type="Proteomes" id="UP000273001"/>
    </source>
</evidence>
<sequence>MAQQEHLRQVGHKEPYSTVGVVLVALGLAVVPVLTLLGQRLLAVLWLAVGILVLALVRLRRPEGSWLAARGRVFDVAFGTILAGALLALAQYVNLPRLL</sequence>
<dbReference type="Proteomes" id="UP000273001">
    <property type="component" value="Chromosome"/>
</dbReference>
<protein>
    <submittedName>
        <fullName evidence="2">DUF3017 domain-containing protein</fullName>
    </submittedName>
</protein>
<gene>
    <name evidence="2" type="ORF">D5R93_04045</name>
</gene>